<evidence type="ECO:0000256" key="1">
    <source>
        <dbReference type="SAM" id="SignalP"/>
    </source>
</evidence>
<reference evidence="2 3" key="1">
    <citation type="submission" date="2020-08" db="EMBL/GenBank/DDBJ databases">
        <title>Sequencing the genomes of 1000 actinobacteria strains.</title>
        <authorList>
            <person name="Klenk H.-P."/>
        </authorList>
    </citation>
    <scope>NUCLEOTIDE SEQUENCE [LARGE SCALE GENOMIC DNA]</scope>
    <source>
        <strain evidence="2 3">DSM 43675</strain>
    </source>
</reference>
<gene>
    <name evidence="2" type="ORF">BKA00_000506</name>
</gene>
<evidence type="ECO:0008006" key="4">
    <source>
        <dbReference type="Google" id="ProtNLM"/>
    </source>
</evidence>
<sequence>MRRTGRARALLAMAACAVLAGCGIRPTGIISAGEGPRARAYAATITVYLVRGGGTAESGTLVAVTRPGLPGRPNLAVPQLSMPPTARERALGLHTEIHERLYADAAADGAGPTGHRSVLDVRASGPTRPATWSRTARAQIACTAQAIPGIERVNLWSRTDEERDEREILTCGQFSDLLD</sequence>
<dbReference type="RefSeq" id="WP_185023383.1">
    <property type="nucleotide sequence ID" value="NZ_JACHMQ010000001.1"/>
</dbReference>
<dbReference type="AlphaFoldDB" id="A0A7X0FUV2"/>
<feature type="signal peptide" evidence="1">
    <location>
        <begin position="1"/>
        <end position="20"/>
    </location>
</feature>
<keyword evidence="1" id="KW-0732">Signal</keyword>
<feature type="chain" id="PRO_5031155820" description="Lipoprotein" evidence="1">
    <location>
        <begin position="21"/>
        <end position="179"/>
    </location>
</feature>
<name>A0A7X0FUV2_9ACTN</name>
<evidence type="ECO:0000313" key="3">
    <source>
        <dbReference type="Proteomes" id="UP000546324"/>
    </source>
</evidence>
<dbReference type="EMBL" id="JACHMQ010000001">
    <property type="protein sequence ID" value="MBB6393592.1"/>
    <property type="molecule type" value="Genomic_DNA"/>
</dbReference>
<comment type="caution">
    <text evidence="2">The sequence shown here is derived from an EMBL/GenBank/DDBJ whole genome shotgun (WGS) entry which is preliminary data.</text>
</comment>
<organism evidence="2 3">
    <name type="scientific">Actinomadura coerulea</name>
    <dbReference type="NCBI Taxonomy" id="46159"/>
    <lineage>
        <taxon>Bacteria</taxon>
        <taxon>Bacillati</taxon>
        <taxon>Actinomycetota</taxon>
        <taxon>Actinomycetes</taxon>
        <taxon>Streptosporangiales</taxon>
        <taxon>Thermomonosporaceae</taxon>
        <taxon>Actinomadura</taxon>
    </lineage>
</organism>
<dbReference type="PROSITE" id="PS51257">
    <property type="entry name" value="PROKAR_LIPOPROTEIN"/>
    <property type="match status" value="1"/>
</dbReference>
<accession>A0A7X0FUV2</accession>
<evidence type="ECO:0000313" key="2">
    <source>
        <dbReference type="EMBL" id="MBB6393592.1"/>
    </source>
</evidence>
<keyword evidence="3" id="KW-1185">Reference proteome</keyword>
<proteinExistence type="predicted"/>
<dbReference type="Proteomes" id="UP000546324">
    <property type="component" value="Unassembled WGS sequence"/>
</dbReference>
<protein>
    <recommendedName>
        <fullName evidence="4">Lipoprotein</fullName>
    </recommendedName>
</protein>